<keyword evidence="3 10" id="KW-0813">Transport</keyword>
<keyword evidence="7 10" id="KW-0653">Protein transport</keyword>
<keyword evidence="13" id="KW-1185">Reference proteome</keyword>
<dbReference type="PANTHER" id="PTHR15495">
    <property type="entry name" value="NEGATIVE REGULATOR OF VESICLE FORMATION-RELATED"/>
    <property type="match status" value="1"/>
</dbReference>
<keyword evidence="5 10" id="KW-0378">Hydrolase</keyword>
<gene>
    <name evidence="12" type="ORF">FA14DRAFT_113999</name>
</gene>
<evidence type="ECO:0000259" key="11">
    <source>
        <dbReference type="Pfam" id="PF07819"/>
    </source>
</evidence>
<evidence type="ECO:0000256" key="10">
    <source>
        <dbReference type="RuleBase" id="RU365011"/>
    </source>
</evidence>
<name>A0A316V615_9BASI</name>
<dbReference type="GO" id="GO:0015031">
    <property type="term" value="P:protein transport"/>
    <property type="evidence" value="ECO:0007669"/>
    <property type="project" value="UniProtKB-KW"/>
</dbReference>
<dbReference type="InParanoid" id="A0A316V615"/>
<feature type="domain" description="GPI inositol-deacylase PGAP1-like alpha/beta" evidence="11">
    <location>
        <begin position="2"/>
        <end position="217"/>
    </location>
</feature>
<evidence type="ECO:0000256" key="4">
    <source>
        <dbReference type="ARBA" id="ARBA00022692"/>
    </source>
</evidence>
<dbReference type="EC" id="3.1.-.-" evidence="10"/>
<evidence type="ECO:0000256" key="2">
    <source>
        <dbReference type="ARBA" id="ARBA00006931"/>
    </source>
</evidence>
<dbReference type="InterPro" id="IPR012908">
    <property type="entry name" value="PGAP1-ab_dom-like"/>
</dbReference>
<reference evidence="12 13" key="1">
    <citation type="journal article" date="2018" name="Mol. Biol. Evol.">
        <title>Broad Genomic Sampling Reveals a Smut Pathogenic Ancestry of the Fungal Clade Ustilaginomycotina.</title>
        <authorList>
            <person name="Kijpornyongpan T."/>
            <person name="Mondo S.J."/>
            <person name="Barry K."/>
            <person name="Sandor L."/>
            <person name="Lee J."/>
            <person name="Lipzen A."/>
            <person name="Pangilinan J."/>
            <person name="LaButti K."/>
            <person name="Hainaut M."/>
            <person name="Henrissat B."/>
            <person name="Grigoriev I.V."/>
            <person name="Spatafora J.W."/>
            <person name="Aime M.C."/>
        </authorList>
    </citation>
    <scope>NUCLEOTIDE SEQUENCE [LARGE SCALE GENOMIC DNA]</scope>
    <source>
        <strain evidence="12 13">MCA 3882</strain>
    </source>
</reference>
<evidence type="ECO:0000256" key="6">
    <source>
        <dbReference type="ARBA" id="ARBA00022824"/>
    </source>
</evidence>
<dbReference type="AlphaFoldDB" id="A0A316V615"/>
<dbReference type="STRING" id="1280837.A0A316V615"/>
<dbReference type="EMBL" id="KZ819607">
    <property type="protein sequence ID" value="PWN31643.1"/>
    <property type="molecule type" value="Genomic_DNA"/>
</dbReference>
<evidence type="ECO:0000256" key="3">
    <source>
        <dbReference type="ARBA" id="ARBA00022448"/>
    </source>
</evidence>
<keyword evidence="9 10" id="KW-0472">Membrane</keyword>
<comment type="subcellular location">
    <subcellularLocation>
        <location evidence="1">Endoplasmic reticulum membrane</location>
        <topology evidence="1">Multi-pass membrane protein</topology>
    </subcellularLocation>
</comment>
<evidence type="ECO:0000256" key="7">
    <source>
        <dbReference type="ARBA" id="ARBA00022927"/>
    </source>
</evidence>
<dbReference type="GO" id="GO:0006505">
    <property type="term" value="P:GPI anchor metabolic process"/>
    <property type="evidence" value="ECO:0007669"/>
    <property type="project" value="TreeGrafter"/>
</dbReference>
<organism evidence="12 13">
    <name type="scientific">Meira miltonrushii</name>
    <dbReference type="NCBI Taxonomy" id="1280837"/>
    <lineage>
        <taxon>Eukaryota</taxon>
        <taxon>Fungi</taxon>
        <taxon>Dikarya</taxon>
        <taxon>Basidiomycota</taxon>
        <taxon>Ustilaginomycotina</taxon>
        <taxon>Exobasidiomycetes</taxon>
        <taxon>Exobasidiales</taxon>
        <taxon>Brachybasidiaceae</taxon>
        <taxon>Meira</taxon>
    </lineage>
</organism>
<evidence type="ECO:0000256" key="1">
    <source>
        <dbReference type="ARBA" id="ARBA00004477"/>
    </source>
</evidence>
<keyword evidence="8" id="KW-1133">Transmembrane helix</keyword>
<accession>A0A316V615</accession>
<dbReference type="RefSeq" id="XP_025351945.1">
    <property type="nucleotide sequence ID" value="XM_025496028.1"/>
</dbReference>
<proteinExistence type="inferred from homology"/>
<evidence type="ECO:0000256" key="9">
    <source>
        <dbReference type="ARBA" id="ARBA00023136"/>
    </source>
</evidence>
<dbReference type="InterPro" id="IPR039529">
    <property type="entry name" value="PGAP1/BST1"/>
</dbReference>
<dbReference type="GeneID" id="37017809"/>
<protein>
    <recommendedName>
        <fullName evidence="10">GPI inositol-deacylase</fullName>
        <ecNumber evidence="10">3.1.-.-</ecNumber>
    </recommendedName>
</protein>
<evidence type="ECO:0000256" key="5">
    <source>
        <dbReference type="ARBA" id="ARBA00022801"/>
    </source>
</evidence>
<comment type="function">
    <text evidence="10">Involved in inositol deacylation of GPI-anchored proteins which plays important roles in the quality control and ER-associated degradation of GPI-anchored proteins.</text>
</comment>
<dbReference type="PANTHER" id="PTHR15495:SF7">
    <property type="entry name" value="GPI INOSITOL-DEACYLASE"/>
    <property type="match status" value="1"/>
</dbReference>
<evidence type="ECO:0000313" key="12">
    <source>
        <dbReference type="EMBL" id="PWN31643.1"/>
    </source>
</evidence>
<dbReference type="Gene3D" id="3.40.50.1820">
    <property type="entry name" value="alpha/beta hydrolase"/>
    <property type="match status" value="1"/>
</dbReference>
<dbReference type="GO" id="GO:0005789">
    <property type="term" value="C:endoplasmic reticulum membrane"/>
    <property type="evidence" value="ECO:0007669"/>
    <property type="project" value="UniProtKB-SubCell"/>
</dbReference>
<keyword evidence="4" id="KW-0812">Transmembrane</keyword>
<comment type="similarity">
    <text evidence="2 10">Belongs to the GPI inositol-deacylase family.</text>
</comment>
<evidence type="ECO:0000256" key="8">
    <source>
        <dbReference type="ARBA" id="ARBA00022989"/>
    </source>
</evidence>
<evidence type="ECO:0000313" key="13">
    <source>
        <dbReference type="Proteomes" id="UP000245771"/>
    </source>
</evidence>
<feature type="non-terminal residue" evidence="12">
    <location>
        <position position="1"/>
    </location>
</feature>
<keyword evidence="6 10" id="KW-0256">Endoplasmic reticulum</keyword>
<feature type="non-terminal residue" evidence="12">
    <location>
        <position position="217"/>
    </location>
</feature>
<dbReference type="GO" id="GO:0006888">
    <property type="term" value="P:endoplasmic reticulum to Golgi vesicle-mediated transport"/>
    <property type="evidence" value="ECO:0007669"/>
    <property type="project" value="TreeGrafter"/>
</dbReference>
<dbReference type="OrthoDB" id="348976at2759"/>
<dbReference type="Proteomes" id="UP000245771">
    <property type="component" value="Unassembled WGS sequence"/>
</dbReference>
<dbReference type="GO" id="GO:0050185">
    <property type="term" value="F:phosphatidylinositol deacylase activity"/>
    <property type="evidence" value="ECO:0007669"/>
    <property type="project" value="TreeGrafter"/>
</dbReference>
<dbReference type="Pfam" id="PF07819">
    <property type="entry name" value="PGAP1"/>
    <property type="match status" value="1"/>
</dbReference>
<dbReference type="SUPFAM" id="SSF53474">
    <property type="entry name" value="alpha/beta-Hydrolases"/>
    <property type="match status" value="1"/>
</dbReference>
<dbReference type="InterPro" id="IPR029058">
    <property type="entry name" value="AB_hydrolase_fold"/>
</dbReference>
<sequence length="217" mass="23764">PPTGRPALFVPGNAGSYGQVRSVASSSHHLYERGEGIDSVKGEVDWWTVDFNEDFSAFHGETMREQAVYLNDVIAFLQSSIYTNSTKVPILAHSMGGIVARLMTLQDNHRQGSVETIITLSSPHAYPPVPMETGLEDIYREIEKAAGDTSNDILLISLSGGILDDQLSSEASSLRLARLWKPEASLSAFTSGLAALWSGVDHLAMMWCDQLRERIAR</sequence>